<proteinExistence type="predicted"/>
<evidence type="ECO:0000313" key="8">
    <source>
        <dbReference type="Proteomes" id="UP000694700"/>
    </source>
</evidence>
<dbReference type="Proteomes" id="UP000694700">
    <property type="component" value="Unplaced"/>
</dbReference>
<dbReference type="InterPro" id="IPR000719">
    <property type="entry name" value="Prot_kinase_dom"/>
</dbReference>
<evidence type="ECO:0000256" key="4">
    <source>
        <dbReference type="ARBA" id="ARBA00022777"/>
    </source>
</evidence>
<dbReference type="SUPFAM" id="SSF56112">
    <property type="entry name" value="Protein kinase-like (PK-like)"/>
    <property type="match status" value="1"/>
</dbReference>
<keyword evidence="5" id="KW-0067">ATP-binding</keyword>
<accession>A0A8C1UGA1</accession>
<dbReference type="Ensembl" id="ENSCCRT00015037955.1">
    <property type="protein sequence ID" value="ENSCCRP00015036696.1"/>
    <property type="gene ID" value="ENSCCRG00015015284.1"/>
</dbReference>
<dbReference type="FunFam" id="1.10.510.10:FF:000634">
    <property type="entry name" value="Protein kinase C"/>
    <property type="match status" value="1"/>
</dbReference>
<evidence type="ECO:0000256" key="2">
    <source>
        <dbReference type="ARBA" id="ARBA00022679"/>
    </source>
</evidence>
<evidence type="ECO:0000256" key="5">
    <source>
        <dbReference type="ARBA" id="ARBA00022840"/>
    </source>
</evidence>
<feature type="domain" description="Protein kinase" evidence="6">
    <location>
        <begin position="1"/>
        <end position="130"/>
    </location>
</feature>
<dbReference type="SMART" id="SM00220">
    <property type="entry name" value="S_TKc"/>
    <property type="match status" value="1"/>
</dbReference>
<evidence type="ECO:0000256" key="3">
    <source>
        <dbReference type="ARBA" id="ARBA00022741"/>
    </source>
</evidence>
<reference evidence="7" key="1">
    <citation type="submission" date="2025-08" db="UniProtKB">
        <authorList>
            <consortium name="Ensembl"/>
        </authorList>
    </citation>
    <scope>IDENTIFICATION</scope>
</reference>
<dbReference type="PROSITE" id="PS50011">
    <property type="entry name" value="PROTEIN_KINASE_DOM"/>
    <property type="match status" value="1"/>
</dbReference>
<sequence length="130" mass="15088">MEYVNGGDLMFQIQRSRKFDEARSRFYAAEMTSALMFLHQNGVIYRDLKLDNILLDAEGHCKLADFGMCKEGILDGITTTTFCGTPDYIAPEVHVTFYFYIFVNLLMHIFLKKSDIYCIIEQSLVFILWS</sequence>
<evidence type="ECO:0000259" key="6">
    <source>
        <dbReference type="PROSITE" id="PS50011"/>
    </source>
</evidence>
<keyword evidence="1" id="KW-0723">Serine/threonine-protein kinase</keyword>
<protein>
    <recommendedName>
        <fullName evidence="6">Protein kinase domain-containing protein</fullName>
    </recommendedName>
</protein>
<dbReference type="PANTHER" id="PTHR24351">
    <property type="entry name" value="RIBOSOMAL PROTEIN S6 KINASE"/>
    <property type="match status" value="1"/>
</dbReference>
<evidence type="ECO:0000256" key="1">
    <source>
        <dbReference type="ARBA" id="ARBA00022527"/>
    </source>
</evidence>
<dbReference type="InterPro" id="IPR008271">
    <property type="entry name" value="Ser/Thr_kinase_AS"/>
</dbReference>
<dbReference type="InterPro" id="IPR011009">
    <property type="entry name" value="Kinase-like_dom_sf"/>
</dbReference>
<dbReference type="PROSITE" id="PS00108">
    <property type="entry name" value="PROTEIN_KINASE_ST"/>
    <property type="match status" value="1"/>
</dbReference>
<dbReference type="GO" id="GO:0005524">
    <property type="term" value="F:ATP binding"/>
    <property type="evidence" value="ECO:0007669"/>
    <property type="project" value="UniProtKB-KW"/>
</dbReference>
<organism evidence="7 8">
    <name type="scientific">Cyprinus carpio</name>
    <name type="common">Common carp</name>
    <dbReference type="NCBI Taxonomy" id="7962"/>
    <lineage>
        <taxon>Eukaryota</taxon>
        <taxon>Metazoa</taxon>
        <taxon>Chordata</taxon>
        <taxon>Craniata</taxon>
        <taxon>Vertebrata</taxon>
        <taxon>Euteleostomi</taxon>
        <taxon>Actinopterygii</taxon>
        <taxon>Neopterygii</taxon>
        <taxon>Teleostei</taxon>
        <taxon>Ostariophysi</taxon>
        <taxon>Cypriniformes</taxon>
        <taxon>Cyprinidae</taxon>
        <taxon>Cyprininae</taxon>
        <taxon>Cyprinus</taxon>
    </lineage>
</organism>
<name>A0A8C1UGA1_CYPCA</name>
<dbReference type="Pfam" id="PF00069">
    <property type="entry name" value="Pkinase"/>
    <property type="match status" value="1"/>
</dbReference>
<dbReference type="AlphaFoldDB" id="A0A8C1UGA1"/>
<dbReference type="Gene3D" id="1.10.510.10">
    <property type="entry name" value="Transferase(Phosphotransferase) domain 1"/>
    <property type="match status" value="1"/>
</dbReference>
<dbReference type="GO" id="GO:0004674">
    <property type="term" value="F:protein serine/threonine kinase activity"/>
    <property type="evidence" value="ECO:0007669"/>
    <property type="project" value="UniProtKB-KW"/>
</dbReference>
<evidence type="ECO:0000313" key="7">
    <source>
        <dbReference type="Ensembl" id="ENSCCRP00015036696.1"/>
    </source>
</evidence>
<keyword evidence="2" id="KW-0808">Transferase</keyword>
<keyword evidence="3" id="KW-0547">Nucleotide-binding</keyword>
<keyword evidence="4" id="KW-0418">Kinase</keyword>